<dbReference type="GO" id="GO:0005576">
    <property type="term" value="C:extracellular region"/>
    <property type="evidence" value="ECO:0007669"/>
    <property type="project" value="TreeGrafter"/>
</dbReference>
<keyword evidence="2 7" id="KW-0378">Hydrolase</keyword>
<proteinExistence type="inferred from homology"/>
<dbReference type="Gene3D" id="3.20.20.80">
    <property type="entry name" value="Glycosidases"/>
    <property type="match status" value="1"/>
</dbReference>
<evidence type="ECO:0000313" key="9">
    <source>
        <dbReference type="EMBL" id="SEC63027.1"/>
    </source>
</evidence>
<dbReference type="GO" id="GO:0009986">
    <property type="term" value="C:cell surface"/>
    <property type="evidence" value="ECO:0007669"/>
    <property type="project" value="TreeGrafter"/>
</dbReference>
<dbReference type="PROSITE" id="PS51257">
    <property type="entry name" value="PROKAR_LIPOPROTEIN"/>
    <property type="match status" value="1"/>
</dbReference>
<protein>
    <submittedName>
        <fullName evidence="9">Endoglucanase</fullName>
    </submittedName>
</protein>
<gene>
    <name evidence="9" type="ORF">SAMN05192540_3659</name>
</gene>
<feature type="domain" description="Glycoside hydrolase family 5" evidence="8">
    <location>
        <begin position="84"/>
        <end position="358"/>
    </location>
</feature>
<dbReference type="GO" id="GO:0008422">
    <property type="term" value="F:beta-glucosidase activity"/>
    <property type="evidence" value="ECO:0007669"/>
    <property type="project" value="TreeGrafter"/>
</dbReference>
<dbReference type="InterPro" id="IPR050386">
    <property type="entry name" value="Glycosyl_hydrolase_5"/>
</dbReference>
<evidence type="ECO:0000256" key="4">
    <source>
        <dbReference type="ARBA" id="ARBA00023277"/>
    </source>
</evidence>
<evidence type="ECO:0000256" key="3">
    <source>
        <dbReference type="ARBA" id="ARBA00023001"/>
    </source>
</evidence>
<dbReference type="PANTHER" id="PTHR31297">
    <property type="entry name" value="GLUCAN ENDO-1,6-BETA-GLUCOSIDASE B"/>
    <property type="match status" value="1"/>
</dbReference>
<dbReference type="InterPro" id="IPR018087">
    <property type="entry name" value="Glyco_hydro_5_CS"/>
</dbReference>
<evidence type="ECO:0000259" key="8">
    <source>
        <dbReference type="Pfam" id="PF00150"/>
    </source>
</evidence>
<dbReference type="AlphaFoldDB" id="A0A1H4U2V4"/>
<dbReference type="PANTHER" id="PTHR31297:SF41">
    <property type="entry name" value="ENDOGLUCANASE, PUTATIVE (AFU_ORTHOLOGUE AFUA_5G01830)-RELATED"/>
    <property type="match status" value="1"/>
</dbReference>
<dbReference type="OrthoDB" id="9800955at2"/>
<dbReference type="GO" id="GO:0030245">
    <property type="term" value="P:cellulose catabolic process"/>
    <property type="evidence" value="ECO:0007669"/>
    <property type="project" value="UniProtKB-KW"/>
</dbReference>
<dbReference type="InterPro" id="IPR001547">
    <property type="entry name" value="Glyco_hydro_5"/>
</dbReference>
<keyword evidence="4" id="KW-0119">Carbohydrate metabolism</keyword>
<dbReference type="EMBL" id="FNTB01000001">
    <property type="protein sequence ID" value="SEC63027.1"/>
    <property type="molecule type" value="Genomic_DNA"/>
</dbReference>
<organism evidence="9 10">
    <name type="scientific">Maribacter dokdonensis</name>
    <dbReference type="NCBI Taxonomy" id="320912"/>
    <lineage>
        <taxon>Bacteria</taxon>
        <taxon>Pseudomonadati</taxon>
        <taxon>Bacteroidota</taxon>
        <taxon>Flavobacteriia</taxon>
        <taxon>Flavobacteriales</taxon>
        <taxon>Flavobacteriaceae</taxon>
        <taxon>Maribacter</taxon>
    </lineage>
</organism>
<evidence type="ECO:0000256" key="5">
    <source>
        <dbReference type="ARBA" id="ARBA00023295"/>
    </source>
</evidence>
<name>A0A1H4U2V4_9FLAO</name>
<dbReference type="InterPro" id="IPR017853">
    <property type="entry name" value="GH"/>
</dbReference>
<dbReference type="Pfam" id="PF00150">
    <property type="entry name" value="Cellulase"/>
    <property type="match status" value="1"/>
</dbReference>
<keyword evidence="5 7" id="KW-0326">Glycosidase</keyword>
<reference evidence="9 10" key="1">
    <citation type="submission" date="2016-10" db="EMBL/GenBank/DDBJ databases">
        <authorList>
            <person name="de Groot N.N."/>
        </authorList>
    </citation>
    <scope>NUCLEOTIDE SEQUENCE [LARGE SCALE GENOMIC DNA]</scope>
    <source>
        <strain evidence="9 10">MAR_2009_71</strain>
    </source>
</reference>
<keyword evidence="6" id="KW-0624">Polysaccharide degradation</keyword>
<dbReference type="PROSITE" id="PS00659">
    <property type="entry name" value="GLYCOSYL_HYDROL_F5"/>
    <property type="match status" value="1"/>
</dbReference>
<evidence type="ECO:0000256" key="6">
    <source>
        <dbReference type="ARBA" id="ARBA00023326"/>
    </source>
</evidence>
<keyword evidence="3" id="KW-0136">Cellulose degradation</keyword>
<dbReference type="RefSeq" id="WP_074674385.1">
    <property type="nucleotide sequence ID" value="NZ_FNTB01000001.1"/>
</dbReference>
<evidence type="ECO:0000313" key="10">
    <source>
        <dbReference type="Proteomes" id="UP000183038"/>
    </source>
</evidence>
<dbReference type="Proteomes" id="UP000183038">
    <property type="component" value="Unassembled WGS sequence"/>
</dbReference>
<evidence type="ECO:0000256" key="7">
    <source>
        <dbReference type="RuleBase" id="RU361153"/>
    </source>
</evidence>
<evidence type="ECO:0000256" key="1">
    <source>
        <dbReference type="ARBA" id="ARBA00005641"/>
    </source>
</evidence>
<evidence type="ECO:0000256" key="2">
    <source>
        <dbReference type="ARBA" id="ARBA00022801"/>
    </source>
</evidence>
<dbReference type="SUPFAM" id="SSF51445">
    <property type="entry name" value="(Trans)glycosidases"/>
    <property type="match status" value="1"/>
</dbReference>
<accession>A0A1H4U2V4</accession>
<comment type="similarity">
    <text evidence="1 7">Belongs to the glycosyl hydrolase 5 (cellulase A) family.</text>
</comment>
<sequence length="384" mass="43129">MKKSIFFFIVLNITFLIGCSSSESHVKESSAETTDTVETPEDNIVQEESINGIMRDMSPKEFVLDMGSGWNLGNTLDTEDVDVTAWGNPLTTQAMIDEIAAKGFKTLRLPVTWRFHTGTAPDYLIEADWLNSVEEIANFALGNNMYVIINIHHDDEWIVPTYENAPSVKDRLIKIWTQIANKFKPYGDYVIFETLNEPRHEGSPEEWEGGTAEGRDVVNQYHQVSVDAIRATGGNNAVRKIMVSTYAAGTGENVLEDYVIPNDDENIIVSIHSYSPYLFSLAGTDPTWGTDEDKTQLTEEFNVIQAKFETEGRAVVMGEWGSTFSNNESDRLAHAEYYANLCAERGICPIWWDNGNASEFGIFNRNTLEWVYPEIADAIVDATK</sequence>